<gene>
    <name evidence="1" type="ORF">GCM10007971_13230</name>
</gene>
<dbReference type="Proteomes" id="UP000624041">
    <property type="component" value="Unassembled WGS sequence"/>
</dbReference>
<dbReference type="AlphaFoldDB" id="A0A917XWQ4"/>
<dbReference type="RefSeq" id="WP_188856530.1">
    <property type="nucleotide sequence ID" value="NZ_BMOS01000007.1"/>
</dbReference>
<dbReference type="SUPFAM" id="SSF88659">
    <property type="entry name" value="Sigma3 and sigma4 domains of RNA polymerase sigma factors"/>
    <property type="match status" value="1"/>
</dbReference>
<dbReference type="NCBIfam" id="TIGR01637">
    <property type="entry name" value="phage_arpU"/>
    <property type="match status" value="1"/>
</dbReference>
<dbReference type="InterPro" id="IPR006524">
    <property type="entry name" value="ArpU-like"/>
</dbReference>
<evidence type="ECO:0000313" key="1">
    <source>
        <dbReference type="EMBL" id="GGN54938.1"/>
    </source>
</evidence>
<reference evidence="1" key="2">
    <citation type="submission" date="2020-09" db="EMBL/GenBank/DDBJ databases">
        <authorList>
            <person name="Sun Q."/>
            <person name="Ohkuma M."/>
        </authorList>
    </citation>
    <scope>NUCLEOTIDE SEQUENCE</scope>
    <source>
        <strain evidence="1">JCM 17251</strain>
    </source>
</reference>
<protein>
    <submittedName>
        <fullName evidence="1">ArpU family transcriptional regulator</fullName>
    </submittedName>
</protein>
<evidence type="ECO:0000313" key="2">
    <source>
        <dbReference type="Proteomes" id="UP000624041"/>
    </source>
</evidence>
<dbReference type="EMBL" id="BMOS01000007">
    <property type="protein sequence ID" value="GGN54938.1"/>
    <property type="molecule type" value="Genomic_DNA"/>
</dbReference>
<proteinExistence type="predicted"/>
<dbReference type="Gene3D" id="1.20.140.160">
    <property type="match status" value="1"/>
</dbReference>
<organism evidence="1 2">
    <name type="scientific">Oceanobacillus indicireducens</name>
    <dbReference type="NCBI Taxonomy" id="1004261"/>
    <lineage>
        <taxon>Bacteria</taxon>
        <taxon>Bacillati</taxon>
        <taxon>Bacillota</taxon>
        <taxon>Bacilli</taxon>
        <taxon>Bacillales</taxon>
        <taxon>Bacillaceae</taxon>
        <taxon>Oceanobacillus</taxon>
    </lineage>
</organism>
<reference evidence="1" key="1">
    <citation type="journal article" date="2014" name="Int. J. Syst. Evol. Microbiol.">
        <title>Complete genome sequence of Corynebacterium casei LMG S-19264T (=DSM 44701T), isolated from a smear-ripened cheese.</title>
        <authorList>
            <consortium name="US DOE Joint Genome Institute (JGI-PGF)"/>
            <person name="Walter F."/>
            <person name="Albersmeier A."/>
            <person name="Kalinowski J."/>
            <person name="Ruckert C."/>
        </authorList>
    </citation>
    <scope>NUCLEOTIDE SEQUENCE</scope>
    <source>
        <strain evidence="1">JCM 17251</strain>
    </source>
</reference>
<name>A0A917XWQ4_9BACI</name>
<sequence length="150" mass="17909">MQLTFNLPEIDRDLTRLAVESLLGKYQVYLLMDPEEYEPKITSSFKLVSVAPSNQFHSTTEETAIKRVDMERKRRDLLKRVQRAVNRLNYQERSVIINRYMAGDDVYDYEVYNELGFSERKYYRIKARAFYKLAFILRIEVYKNKDGEAV</sequence>
<accession>A0A917XWQ4</accession>
<dbReference type="InterPro" id="IPR013324">
    <property type="entry name" value="RNA_pol_sigma_r3/r4-like"/>
</dbReference>
<keyword evidence="2" id="KW-1185">Reference proteome</keyword>
<comment type="caution">
    <text evidence="1">The sequence shown here is derived from an EMBL/GenBank/DDBJ whole genome shotgun (WGS) entry which is preliminary data.</text>
</comment>